<comment type="similarity">
    <text evidence="4">Belongs to the WD repeat coronin family.</text>
</comment>
<evidence type="ECO:0000313" key="6">
    <source>
        <dbReference type="Proteomes" id="UP001444071"/>
    </source>
</evidence>
<evidence type="ECO:0000256" key="1">
    <source>
        <dbReference type="ARBA" id="ARBA00022574"/>
    </source>
</evidence>
<keyword evidence="2 4" id="KW-0677">Repeat</keyword>
<dbReference type="InterPro" id="IPR036322">
    <property type="entry name" value="WD40_repeat_dom_sf"/>
</dbReference>
<dbReference type="PANTHER" id="PTHR10856:SF2">
    <property type="entry name" value="CORONIN-2A"/>
    <property type="match status" value="1"/>
</dbReference>
<accession>A0ABV0WIF1</accession>
<keyword evidence="1 3" id="KW-0853">WD repeat</keyword>
<organism evidence="5 6">
    <name type="scientific">Xenotaenia resolanae</name>
    <dbReference type="NCBI Taxonomy" id="208358"/>
    <lineage>
        <taxon>Eukaryota</taxon>
        <taxon>Metazoa</taxon>
        <taxon>Chordata</taxon>
        <taxon>Craniata</taxon>
        <taxon>Vertebrata</taxon>
        <taxon>Euteleostomi</taxon>
        <taxon>Actinopterygii</taxon>
        <taxon>Neopterygii</taxon>
        <taxon>Teleostei</taxon>
        <taxon>Neoteleostei</taxon>
        <taxon>Acanthomorphata</taxon>
        <taxon>Ovalentaria</taxon>
        <taxon>Atherinomorphae</taxon>
        <taxon>Cyprinodontiformes</taxon>
        <taxon>Goodeidae</taxon>
        <taxon>Xenotaenia</taxon>
    </lineage>
</organism>
<dbReference type="InterPro" id="IPR015943">
    <property type="entry name" value="WD40/YVTN_repeat-like_dom_sf"/>
</dbReference>
<evidence type="ECO:0000256" key="3">
    <source>
        <dbReference type="PROSITE-ProRule" id="PRU00221"/>
    </source>
</evidence>
<dbReference type="EMBL" id="JAHRIM010050745">
    <property type="protein sequence ID" value="MEQ2268940.1"/>
    <property type="molecule type" value="Genomic_DNA"/>
</dbReference>
<dbReference type="InterPro" id="IPR015505">
    <property type="entry name" value="Coronin"/>
</dbReference>
<dbReference type="PROSITE" id="PS50294">
    <property type="entry name" value="WD_REPEATS_REGION"/>
    <property type="match status" value="2"/>
</dbReference>
<feature type="non-terminal residue" evidence="5">
    <location>
        <position position="1"/>
    </location>
</feature>
<dbReference type="SUPFAM" id="SSF50978">
    <property type="entry name" value="WD40 repeat-like"/>
    <property type="match status" value="1"/>
</dbReference>
<gene>
    <name evidence="5" type="ORF">XENORESO_019157</name>
</gene>
<evidence type="ECO:0000256" key="4">
    <source>
        <dbReference type="RuleBase" id="RU280818"/>
    </source>
</evidence>
<sequence length="405" mass="46080">IGRLDPQYPRVCGHSGRVLDVKWNPFDDYCVASCSEDCTVKIWDIPVCGVQQNITQARKTLIGHSRRVAIIEWHPTAENLLLSSGYDYKVLLWDVSQVGTVIRHPVRVVLMPIHHRYPSEALLLSVSFNSDGSRLAATSKDRRIRVLEPRTGKILQVSSNKTHRANKVLYIRGLKILLSTGSSPWNHRQIVLWDPGDGNIRYYELSSEKPYISFLMEFRSQLPQKGLGIFQEDLYPMTAGNQAALTAQEWLLGINSGPVLMSLRPEAHVENPYAVIPADKGQLRQLSSLRFQMGPADGAVTNTKLDFMEKAFLEEQLAYQHAKYPRDLSDLSGWQPDEMECPLWTYGCTPHCCEPAEKPPPTTESELLQAFYKQQDEIRGLREELHQKDVSTQTENWLLIPKKRC</sequence>
<feature type="repeat" description="WD" evidence="3">
    <location>
        <begin position="61"/>
        <end position="103"/>
    </location>
</feature>
<dbReference type="Pfam" id="PF00400">
    <property type="entry name" value="WD40"/>
    <property type="match status" value="3"/>
</dbReference>
<dbReference type="PROSITE" id="PS50082">
    <property type="entry name" value="WD_REPEATS_2"/>
    <property type="match status" value="2"/>
</dbReference>
<reference evidence="5 6" key="1">
    <citation type="submission" date="2021-06" db="EMBL/GenBank/DDBJ databases">
        <authorList>
            <person name="Palmer J.M."/>
        </authorList>
    </citation>
    <scope>NUCLEOTIDE SEQUENCE [LARGE SCALE GENOMIC DNA]</scope>
    <source>
        <strain evidence="5 6">XR_2019</strain>
        <tissue evidence="5">Muscle</tissue>
    </source>
</reference>
<dbReference type="InterPro" id="IPR019775">
    <property type="entry name" value="WD40_repeat_CS"/>
</dbReference>
<evidence type="ECO:0000313" key="5">
    <source>
        <dbReference type="EMBL" id="MEQ2268940.1"/>
    </source>
</evidence>
<dbReference type="PANTHER" id="PTHR10856">
    <property type="entry name" value="CORONIN"/>
    <property type="match status" value="1"/>
</dbReference>
<proteinExistence type="inferred from homology"/>
<evidence type="ECO:0000256" key="2">
    <source>
        <dbReference type="ARBA" id="ARBA00022737"/>
    </source>
</evidence>
<dbReference type="Gene3D" id="2.130.10.10">
    <property type="entry name" value="YVTN repeat-like/Quinoprotein amine dehydrogenase"/>
    <property type="match status" value="1"/>
</dbReference>
<comment type="caution">
    <text evidence="5">The sequence shown here is derived from an EMBL/GenBank/DDBJ whole genome shotgun (WGS) entry which is preliminary data.</text>
</comment>
<keyword evidence="6" id="KW-1185">Reference proteome</keyword>
<name>A0ABV0WIF1_9TELE</name>
<feature type="repeat" description="WD" evidence="3">
    <location>
        <begin position="11"/>
        <end position="45"/>
    </location>
</feature>
<protein>
    <recommendedName>
        <fullName evidence="4">Coronin</fullName>
    </recommendedName>
</protein>
<dbReference type="Pfam" id="PF16300">
    <property type="entry name" value="WD40_4"/>
    <property type="match status" value="1"/>
</dbReference>
<dbReference type="PROSITE" id="PS00678">
    <property type="entry name" value="WD_REPEATS_1"/>
    <property type="match status" value="2"/>
</dbReference>
<dbReference type="Proteomes" id="UP001444071">
    <property type="component" value="Unassembled WGS sequence"/>
</dbReference>
<dbReference type="SMART" id="SM00320">
    <property type="entry name" value="WD40"/>
    <property type="match status" value="3"/>
</dbReference>
<dbReference type="SMART" id="SM01167">
    <property type="entry name" value="DUF1900"/>
    <property type="match status" value="1"/>
</dbReference>
<dbReference type="InterPro" id="IPR001680">
    <property type="entry name" value="WD40_rpt"/>
</dbReference>